<reference evidence="5" key="1">
    <citation type="submission" date="2020-05" db="EMBL/GenBank/DDBJ databases">
        <authorList>
            <person name="Chiriac C."/>
            <person name="Salcher M."/>
            <person name="Ghai R."/>
            <person name="Kavagutti S V."/>
        </authorList>
    </citation>
    <scope>NUCLEOTIDE SEQUENCE</scope>
</reference>
<organism evidence="5">
    <name type="scientific">uncultured Caudovirales phage</name>
    <dbReference type="NCBI Taxonomy" id="2100421"/>
    <lineage>
        <taxon>Viruses</taxon>
        <taxon>Duplodnaviria</taxon>
        <taxon>Heunggongvirae</taxon>
        <taxon>Uroviricota</taxon>
        <taxon>Caudoviricetes</taxon>
        <taxon>Peduoviridae</taxon>
        <taxon>Maltschvirus</taxon>
        <taxon>Maltschvirus maltsch</taxon>
    </lineage>
</organism>
<evidence type="ECO:0000313" key="2">
    <source>
        <dbReference type="EMBL" id="CAB4166992.1"/>
    </source>
</evidence>
<evidence type="ECO:0000256" key="1">
    <source>
        <dbReference type="SAM" id="MobiDB-lite"/>
    </source>
</evidence>
<evidence type="ECO:0000313" key="5">
    <source>
        <dbReference type="EMBL" id="CAB4189111.1"/>
    </source>
</evidence>
<proteinExistence type="predicted"/>
<gene>
    <name evidence="4" type="ORF">UFOVP1034_67</name>
    <name evidence="5" type="ORF">UFOVP1177_67</name>
    <name evidence="6" type="ORF">UFOVP1243_54</name>
    <name evidence="7" type="ORF">UFOVP1581_91</name>
    <name evidence="2" type="ORF">UFOVP854_91</name>
    <name evidence="3" type="ORF">UFOVP964_91</name>
</gene>
<dbReference type="EMBL" id="LR796798">
    <property type="protein sequence ID" value="CAB4166992.1"/>
    <property type="molecule type" value="Genomic_DNA"/>
</dbReference>
<evidence type="ECO:0000313" key="3">
    <source>
        <dbReference type="EMBL" id="CAB4174851.1"/>
    </source>
</evidence>
<dbReference type="EMBL" id="LR797132">
    <property type="protein sequence ID" value="CAB4189111.1"/>
    <property type="molecule type" value="Genomic_DNA"/>
</dbReference>
<evidence type="ECO:0000313" key="7">
    <source>
        <dbReference type="EMBL" id="CAB5231469.1"/>
    </source>
</evidence>
<accession>A0A6J5R6F4</accession>
<dbReference type="EMBL" id="LR796979">
    <property type="protein sequence ID" value="CAB4179318.1"/>
    <property type="molecule type" value="Genomic_DNA"/>
</dbReference>
<feature type="region of interest" description="Disordered" evidence="1">
    <location>
        <begin position="201"/>
        <end position="224"/>
    </location>
</feature>
<dbReference type="EMBL" id="LR798433">
    <property type="protein sequence ID" value="CAB5231469.1"/>
    <property type="molecule type" value="Genomic_DNA"/>
</dbReference>
<sequence length="224" mass="25067">MELSNPTEAVPSTEGKNPSKRIKGVALEREQVLVSTRRSKSGLTLPKEVAEALVGLPLKERKAYANMLSKAGWTLQSIATPLNITRESIRLYTLADHSGEVLAKVNHLPVPETPTIEVYKEMVKRVKPDPQVIAQLKELQPRATSIRGKTKKYREEAELYTKLIYELMESGVSGYRIAKELGVTHSALAFRLVRYGYTTSKGKSRSYRPLTHRHKEGEGNAELV</sequence>
<dbReference type="EMBL" id="LR796924">
    <property type="protein sequence ID" value="CAB4174851.1"/>
    <property type="molecule type" value="Genomic_DNA"/>
</dbReference>
<evidence type="ECO:0000313" key="4">
    <source>
        <dbReference type="EMBL" id="CAB4179318.1"/>
    </source>
</evidence>
<feature type="region of interest" description="Disordered" evidence="1">
    <location>
        <begin position="1"/>
        <end position="22"/>
    </location>
</feature>
<feature type="compositionally biased region" description="Basic residues" evidence="1">
    <location>
        <begin position="202"/>
        <end position="214"/>
    </location>
</feature>
<name>A0A6J5R6F4_9CAUD</name>
<evidence type="ECO:0000313" key="6">
    <source>
        <dbReference type="EMBL" id="CAB4193294.1"/>
    </source>
</evidence>
<protein>
    <submittedName>
        <fullName evidence="5">Uncharacterized protein</fullName>
    </submittedName>
</protein>
<dbReference type="EMBL" id="LR797196">
    <property type="protein sequence ID" value="CAB4193294.1"/>
    <property type="molecule type" value="Genomic_DNA"/>
</dbReference>